<protein>
    <submittedName>
        <fullName evidence="2">Uncharacterized protein</fullName>
    </submittedName>
</protein>
<keyword evidence="1" id="KW-0732">Signal</keyword>
<accession>A0A5B0WUR6</accession>
<feature type="chain" id="PRO_5022939835" evidence="1">
    <location>
        <begin position="20"/>
        <end position="176"/>
    </location>
</feature>
<dbReference type="AlphaFoldDB" id="A0A5B0WUR6"/>
<evidence type="ECO:0000313" key="2">
    <source>
        <dbReference type="EMBL" id="KAA1189941.1"/>
    </source>
</evidence>
<gene>
    <name evidence="2" type="ORF">F0M18_12765</name>
</gene>
<dbReference type="RefSeq" id="WP_149611842.1">
    <property type="nucleotide sequence ID" value="NZ_VTUX01000006.1"/>
</dbReference>
<comment type="caution">
    <text evidence="2">The sequence shown here is derived from an EMBL/GenBank/DDBJ whole genome shotgun (WGS) entry which is preliminary data.</text>
</comment>
<sequence>MPQKLALCLVLLTSVTACTVQPEIVEAPPCPCLEPYAGLQEWLALSAETTTMETSEIVAELVKLGRPQGATEKFYFGLLNQRLSTAANWRQARNAFREIRKDTALNNEQRRLAGILEQHNISKLDNNADRKGLLRTQASLEASLAEKSQENIQLLEKIRAITDVEESMSTRIEQEQ</sequence>
<dbReference type="Proteomes" id="UP000323708">
    <property type="component" value="Unassembled WGS sequence"/>
</dbReference>
<organism evidence="2 3">
    <name type="scientific">Pseudohalioglobus sediminis</name>
    <dbReference type="NCBI Taxonomy" id="2606449"/>
    <lineage>
        <taxon>Bacteria</taxon>
        <taxon>Pseudomonadati</taxon>
        <taxon>Pseudomonadota</taxon>
        <taxon>Gammaproteobacteria</taxon>
        <taxon>Cellvibrionales</taxon>
        <taxon>Halieaceae</taxon>
        <taxon>Pseudohalioglobus</taxon>
    </lineage>
</organism>
<name>A0A5B0WUR6_9GAMM</name>
<feature type="signal peptide" evidence="1">
    <location>
        <begin position="1"/>
        <end position="19"/>
    </location>
</feature>
<dbReference type="PROSITE" id="PS51257">
    <property type="entry name" value="PROKAR_LIPOPROTEIN"/>
    <property type="match status" value="1"/>
</dbReference>
<dbReference type="EMBL" id="VTUX01000006">
    <property type="protein sequence ID" value="KAA1189941.1"/>
    <property type="molecule type" value="Genomic_DNA"/>
</dbReference>
<evidence type="ECO:0000313" key="3">
    <source>
        <dbReference type="Proteomes" id="UP000323708"/>
    </source>
</evidence>
<keyword evidence="3" id="KW-1185">Reference proteome</keyword>
<reference evidence="2 3" key="1">
    <citation type="submission" date="2019-09" db="EMBL/GenBank/DDBJ databases">
        <authorList>
            <person name="Chen X.-Y."/>
        </authorList>
    </citation>
    <scope>NUCLEOTIDE SEQUENCE [LARGE SCALE GENOMIC DNA]</scope>
    <source>
        <strain evidence="2 3">NY5</strain>
    </source>
</reference>
<proteinExistence type="predicted"/>
<evidence type="ECO:0000256" key="1">
    <source>
        <dbReference type="SAM" id="SignalP"/>
    </source>
</evidence>